<evidence type="ECO:0000256" key="1">
    <source>
        <dbReference type="ARBA" id="ARBA00006479"/>
    </source>
</evidence>
<proteinExistence type="inferred from homology"/>
<dbReference type="PANTHER" id="PTHR18964">
    <property type="entry name" value="ROK (REPRESSOR, ORF, KINASE) FAMILY"/>
    <property type="match status" value="1"/>
</dbReference>
<accession>A0A2H9P9A8</accession>
<dbReference type="Gene3D" id="3.30.420.40">
    <property type="match status" value="2"/>
</dbReference>
<evidence type="ECO:0008006" key="4">
    <source>
        <dbReference type="Google" id="ProtNLM"/>
    </source>
</evidence>
<comment type="similarity">
    <text evidence="1">Belongs to the ROK (NagC/XylR) family.</text>
</comment>
<dbReference type="Gene3D" id="1.10.10.10">
    <property type="entry name" value="Winged helix-like DNA-binding domain superfamily/Winged helix DNA-binding domain"/>
    <property type="match status" value="1"/>
</dbReference>
<dbReference type="InterPro" id="IPR043129">
    <property type="entry name" value="ATPase_NBD"/>
</dbReference>
<name>A0A2H9P9A8_9BACT</name>
<dbReference type="Pfam" id="PF00480">
    <property type="entry name" value="ROK"/>
    <property type="match status" value="1"/>
</dbReference>
<gene>
    <name evidence="2" type="ORF">COY51_07330</name>
</gene>
<dbReference type="PROSITE" id="PS01125">
    <property type="entry name" value="ROK"/>
    <property type="match status" value="1"/>
</dbReference>
<dbReference type="SUPFAM" id="SSF46785">
    <property type="entry name" value="Winged helix' DNA-binding domain"/>
    <property type="match status" value="1"/>
</dbReference>
<dbReference type="PANTHER" id="PTHR18964:SF149">
    <property type="entry name" value="BIFUNCTIONAL UDP-N-ACETYLGLUCOSAMINE 2-EPIMERASE_N-ACETYLMANNOSAMINE KINASE"/>
    <property type="match status" value="1"/>
</dbReference>
<sequence>MKNPRSNSHFKMKRENELKVLNLLRENEFLSRVDLTHQTHLDAKTITNLIRSLMKSGFVKTAGFNPPSGGRPAQKLQLNPDDLYIGLDLGATHIAGVITNSKGSINNSKNIEISADEEKDSIIQKILEILDFLLTDIQHKRVIGIGFASPGIIDRQNGISVYAANLSNWQNVPIRQILQGKFGIPVLMEDCSRTMGLAEKVFGCCKDVDNFILMDLGFGIGCAIFNNGVLHTGATFDAGEIGHTIVNSSGKICRCGKRGCLEAIVSGFAISKEYEQRASPARVFDVKEISGLAAGGDVVAQDIIKESGKYIGIATANLINLLNPEIIVFAGGLTKIGDLLLQSIYSAINEYAYQDSLKAVEFKNSVLGDYGGALGADALVMDKVFEFSCLEGKR</sequence>
<dbReference type="InterPro" id="IPR036388">
    <property type="entry name" value="WH-like_DNA-bd_sf"/>
</dbReference>
<dbReference type="AlphaFoldDB" id="A0A2H9P9A8"/>
<evidence type="ECO:0000313" key="3">
    <source>
        <dbReference type="Proteomes" id="UP000234145"/>
    </source>
</evidence>
<dbReference type="InterPro" id="IPR049874">
    <property type="entry name" value="ROK_cs"/>
</dbReference>
<reference evidence="3" key="1">
    <citation type="submission" date="2017-09" db="EMBL/GenBank/DDBJ databases">
        <title>Depth-based differentiation of microbial function through sediment-hosted aquifers and enrichment of novel symbionts in the deep terrestrial subsurface.</title>
        <authorList>
            <person name="Probst A.J."/>
            <person name="Ladd B."/>
            <person name="Jarett J.K."/>
            <person name="Geller-Mcgrath D.E."/>
            <person name="Sieber C.M.K."/>
            <person name="Emerson J.B."/>
            <person name="Anantharaman K."/>
            <person name="Thomas B.C."/>
            <person name="Malmstrom R."/>
            <person name="Stieglmeier M."/>
            <person name="Klingl A."/>
            <person name="Woyke T."/>
            <person name="Ryan C.M."/>
            <person name="Banfield J.F."/>
        </authorList>
    </citation>
    <scope>NUCLEOTIDE SEQUENCE [LARGE SCALE GENOMIC DNA]</scope>
</reference>
<organism evidence="2 3">
    <name type="scientific">Candidatus Desantisbacteria bacterium CG_4_10_14_0_8_um_filter_39_17</name>
    <dbReference type="NCBI Taxonomy" id="1974542"/>
    <lineage>
        <taxon>Bacteria</taxon>
        <taxon>Candidatus Desantisiibacteriota</taxon>
    </lineage>
</organism>
<dbReference type="Proteomes" id="UP000234145">
    <property type="component" value="Unassembled WGS sequence"/>
</dbReference>
<comment type="caution">
    <text evidence="2">The sequence shown here is derived from an EMBL/GenBank/DDBJ whole genome shotgun (WGS) entry which is preliminary data.</text>
</comment>
<dbReference type="InterPro" id="IPR000600">
    <property type="entry name" value="ROK"/>
</dbReference>
<evidence type="ECO:0000313" key="2">
    <source>
        <dbReference type="EMBL" id="PIZ14782.1"/>
    </source>
</evidence>
<dbReference type="InterPro" id="IPR036390">
    <property type="entry name" value="WH_DNA-bd_sf"/>
</dbReference>
<dbReference type="Pfam" id="PF13412">
    <property type="entry name" value="HTH_24"/>
    <property type="match status" value="1"/>
</dbReference>
<protein>
    <recommendedName>
        <fullName evidence="4">HTH marR-type domain-containing protein</fullName>
    </recommendedName>
</protein>
<dbReference type="SUPFAM" id="SSF53067">
    <property type="entry name" value="Actin-like ATPase domain"/>
    <property type="match status" value="1"/>
</dbReference>
<dbReference type="EMBL" id="PFMS01000126">
    <property type="protein sequence ID" value="PIZ14782.1"/>
    <property type="molecule type" value="Genomic_DNA"/>
</dbReference>